<dbReference type="STRING" id="181874.A0A409WE67"/>
<dbReference type="SUPFAM" id="SSF53474">
    <property type="entry name" value="alpha/beta-Hydrolases"/>
    <property type="match status" value="1"/>
</dbReference>
<sequence>MGYDVWIAEYRGFGESTGTPSEKGLRIDAQTVLDAVLADPERDRAQKPIFVHGHSLGTAVAIDLASQKVNSDKISGLILDTPFTSISGLIKSWPRFGFLAHLGFLFSEKWPSDTRIAQIPVKVPLLVVAPNVDPVVPVEHGKRLYEIALERGRGGEGNRGDKGVLRVGEEEEEEERGEVTFELVDLRSTWTAAEKKWDVIEEFMGRAVMKIQAQHERSLPPPIPIPASSPSPPLSNPLSSKTAPNVG</sequence>
<evidence type="ECO:0000313" key="3">
    <source>
        <dbReference type="EMBL" id="PPQ76812.1"/>
    </source>
</evidence>
<dbReference type="OrthoDB" id="10249433at2759"/>
<protein>
    <recommendedName>
        <fullName evidence="2">Serine aminopeptidase S33 domain-containing protein</fullName>
    </recommendedName>
</protein>
<dbReference type="EMBL" id="NHTK01005530">
    <property type="protein sequence ID" value="PPQ76812.1"/>
    <property type="molecule type" value="Genomic_DNA"/>
</dbReference>
<feature type="region of interest" description="Disordered" evidence="1">
    <location>
        <begin position="152"/>
        <end position="172"/>
    </location>
</feature>
<dbReference type="InterPro" id="IPR022742">
    <property type="entry name" value="Hydrolase_4"/>
</dbReference>
<feature type="compositionally biased region" description="Basic and acidic residues" evidence="1">
    <location>
        <begin position="152"/>
        <end position="168"/>
    </location>
</feature>
<dbReference type="PANTHER" id="PTHR12277">
    <property type="entry name" value="ALPHA/BETA HYDROLASE DOMAIN-CONTAINING PROTEIN"/>
    <property type="match status" value="1"/>
</dbReference>
<dbReference type="AlphaFoldDB" id="A0A409WE67"/>
<gene>
    <name evidence="3" type="ORF">CVT24_011655</name>
</gene>
<keyword evidence="4" id="KW-1185">Reference proteome</keyword>
<accession>A0A409WE67</accession>
<comment type="caution">
    <text evidence="3">The sequence shown here is derived from an EMBL/GenBank/DDBJ whole genome shotgun (WGS) entry which is preliminary data.</text>
</comment>
<feature type="region of interest" description="Disordered" evidence="1">
    <location>
        <begin position="214"/>
        <end position="247"/>
    </location>
</feature>
<evidence type="ECO:0000313" key="4">
    <source>
        <dbReference type="Proteomes" id="UP000284842"/>
    </source>
</evidence>
<dbReference type="Proteomes" id="UP000284842">
    <property type="component" value="Unassembled WGS sequence"/>
</dbReference>
<evidence type="ECO:0000256" key="1">
    <source>
        <dbReference type="SAM" id="MobiDB-lite"/>
    </source>
</evidence>
<reference evidence="3 4" key="1">
    <citation type="journal article" date="2018" name="Evol. Lett.">
        <title>Horizontal gene cluster transfer increased hallucinogenic mushroom diversity.</title>
        <authorList>
            <person name="Reynolds H.T."/>
            <person name="Vijayakumar V."/>
            <person name="Gluck-Thaler E."/>
            <person name="Korotkin H.B."/>
            <person name="Matheny P.B."/>
            <person name="Slot J.C."/>
        </authorList>
    </citation>
    <scope>NUCLEOTIDE SEQUENCE [LARGE SCALE GENOMIC DNA]</scope>
    <source>
        <strain evidence="3 4">2629</strain>
    </source>
</reference>
<feature type="compositionally biased region" description="Pro residues" evidence="1">
    <location>
        <begin position="219"/>
        <end position="235"/>
    </location>
</feature>
<name>A0A409WE67_9AGAR</name>
<evidence type="ECO:0000259" key="2">
    <source>
        <dbReference type="Pfam" id="PF12146"/>
    </source>
</evidence>
<dbReference type="PANTHER" id="PTHR12277:SF81">
    <property type="entry name" value="PROTEIN ABHD13"/>
    <property type="match status" value="1"/>
</dbReference>
<dbReference type="InterPro" id="IPR029058">
    <property type="entry name" value="AB_hydrolase_fold"/>
</dbReference>
<dbReference type="InParanoid" id="A0A409WE67"/>
<organism evidence="3 4">
    <name type="scientific">Panaeolus cyanescens</name>
    <dbReference type="NCBI Taxonomy" id="181874"/>
    <lineage>
        <taxon>Eukaryota</taxon>
        <taxon>Fungi</taxon>
        <taxon>Dikarya</taxon>
        <taxon>Basidiomycota</taxon>
        <taxon>Agaricomycotina</taxon>
        <taxon>Agaricomycetes</taxon>
        <taxon>Agaricomycetidae</taxon>
        <taxon>Agaricales</taxon>
        <taxon>Agaricineae</taxon>
        <taxon>Galeropsidaceae</taxon>
        <taxon>Panaeolus</taxon>
    </lineage>
</organism>
<dbReference type="Gene3D" id="3.40.50.1820">
    <property type="entry name" value="alpha/beta hydrolase"/>
    <property type="match status" value="1"/>
</dbReference>
<proteinExistence type="predicted"/>
<feature type="domain" description="Serine aminopeptidase S33" evidence="2">
    <location>
        <begin position="2"/>
        <end position="96"/>
    </location>
</feature>
<dbReference type="Pfam" id="PF12146">
    <property type="entry name" value="Hydrolase_4"/>
    <property type="match status" value="1"/>
</dbReference>